<dbReference type="EMBL" id="CP008956">
    <property type="protein sequence ID" value="QJQ03076.1"/>
    <property type="molecule type" value="Genomic_DNA"/>
</dbReference>
<proteinExistence type="inferred from homology"/>
<evidence type="ECO:0000313" key="5">
    <source>
        <dbReference type="Proteomes" id="UP000501648"/>
    </source>
</evidence>
<dbReference type="Proteomes" id="UP000501648">
    <property type="component" value="Chromosome"/>
</dbReference>
<name>A0A6M3ZWZ8_9BURK</name>
<dbReference type="GO" id="GO:0120010">
    <property type="term" value="P:intermembrane phospholipid transfer"/>
    <property type="evidence" value="ECO:0007669"/>
    <property type="project" value="TreeGrafter"/>
</dbReference>
<dbReference type="PANTHER" id="PTHR30035">
    <property type="entry name" value="LIPOPROTEIN VACJ-RELATED"/>
    <property type="match status" value="1"/>
</dbReference>
<dbReference type="AlphaFoldDB" id="A0A6M3ZWZ8"/>
<gene>
    <name evidence="4" type="ORF">C798_23455</name>
</gene>
<dbReference type="InterPro" id="IPR007428">
    <property type="entry name" value="MlaA"/>
</dbReference>
<dbReference type="Pfam" id="PF04333">
    <property type="entry name" value="MlaA"/>
    <property type="match status" value="1"/>
</dbReference>
<dbReference type="PRINTS" id="PR01805">
    <property type="entry name" value="VACJLIPOPROT"/>
</dbReference>
<dbReference type="GO" id="GO:0016020">
    <property type="term" value="C:membrane"/>
    <property type="evidence" value="ECO:0007669"/>
    <property type="project" value="InterPro"/>
</dbReference>
<evidence type="ECO:0000256" key="3">
    <source>
        <dbReference type="SAM" id="SignalP"/>
    </source>
</evidence>
<dbReference type="PANTHER" id="PTHR30035:SF3">
    <property type="entry name" value="INTERMEMBRANE PHOSPHOLIPID TRANSPORT SYSTEM LIPOPROTEIN MLAA"/>
    <property type="match status" value="1"/>
</dbReference>
<protein>
    <submittedName>
        <fullName evidence="4">ABC transporter</fullName>
    </submittedName>
</protein>
<comment type="similarity">
    <text evidence="1">Belongs to the MlaA family.</text>
</comment>
<sequence length="246" mass="26596">MNKKAINTAYAGRLGAFALAAAALSGCASTSNNPNDPLEGFNRTMFSFNDTVDKVALKPAAQAYDTVVPTPVQHGVGNFFGNIGDVWSSINQLLQGRIEQGVSTFMRVAINTTFGLGGVLDVATEARLPREKSDFGQTLGKWGVGSGPYVVLPFFGPSTVRDTAGMPVDLYGDLWTYKRPVRWRNVGAVVRIVDRRAQLLDASTLLEDAALDKYDFVRDAYLQRRQSQINGASSSGGEQKEEAIKP</sequence>
<accession>A0A6M3ZWZ8</accession>
<evidence type="ECO:0000313" key="4">
    <source>
        <dbReference type="EMBL" id="QJQ03076.1"/>
    </source>
</evidence>
<keyword evidence="2 3" id="KW-0732">Signal</keyword>
<feature type="chain" id="PRO_5026813050" evidence="3">
    <location>
        <begin position="29"/>
        <end position="246"/>
    </location>
</feature>
<evidence type="ECO:0000256" key="2">
    <source>
        <dbReference type="ARBA" id="ARBA00022729"/>
    </source>
</evidence>
<organism evidence="4 5">
    <name type="scientific">Herbaspirillum rubrisubalbicans Os34</name>
    <dbReference type="NCBI Taxonomy" id="1235827"/>
    <lineage>
        <taxon>Bacteria</taxon>
        <taxon>Pseudomonadati</taxon>
        <taxon>Pseudomonadota</taxon>
        <taxon>Betaproteobacteria</taxon>
        <taxon>Burkholderiales</taxon>
        <taxon>Oxalobacteraceae</taxon>
        <taxon>Herbaspirillum</taxon>
    </lineage>
</organism>
<feature type="signal peptide" evidence="3">
    <location>
        <begin position="1"/>
        <end position="28"/>
    </location>
</feature>
<dbReference type="PROSITE" id="PS51257">
    <property type="entry name" value="PROKAR_LIPOPROTEIN"/>
    <property type="match status" value="1"/>
</dbReference>
<evidence type="ECO:0000256" key="1">
    <source>
        <dbReference type="ARBA" id="ARBA00010634"/>
    </source>
</evidence>
<reference evidence="4 5" key="1">
    <citation type="journal article" date="2012" name="J. Bacteriol.">
        <title>Genome sequence of the pathogenic Herbaspirillum seropedicae strain Os34, isolated from rice roots.</title>
        <authorList>
            <person name="Ye W."/>
            <person name="Ye S."/>
            <person name="Liu J."/>
            <person name="Chang S."/>
            <person name="Chen M."/>
            <person name="Zhu B."/>
            <person name="Guo L."/>
            <person name="An Q."/>
        </authorList>
    </citation>
    <scope>NUCLEOTIDE SEQUENCE [LARGE SCALE GENOMIC DNA]</scope>
    <source>
        <strain evidence="4 5">Os34</strain>
    </source>
</reference>
<dbReference type="RefSeq" id="WP_017453763.1">
    <property type="nucleotide sequence ID" value="NZ_CP008956.1"/>
</dbReference>